<accession>A0A1G7F2D0</accession>
<dbReference type="STRING" id="1071918.SAMN05421544_11858"/>
<name>A0A1G7F2D0_9FLAO</name>
<gene>
    <name evidence="1" type="ORF">SAMN05421544_11858</name>
</gene>
<dbReference type="Proteomes" id="UP000198517">
    <property type="component" value="Unassembled WGS sequence"/>
</dbReference>
<dbReference type="SUPFAM" id="SSF47413">
    <property type="entry name" value="lambda repressor-like DNA-binding domains"/>
    <property type="match status" value="1"/>
</dbReference>
<dbReference type="SUPFAM" id="SSF143100">
    <property type="entry name" value="TTHA1013/TTHA0281-like"/>
    <property type="match status" value="1"/>
</dbReference>
<keyword evidence="2" id="KW-1185">Reference proteome</keyword>
<dbReference type="InterPro" id="IPR035069">
    <property type="entry name" value="TTHA1013/TTHA0281-like"/>
</dbReference>
<organism evidence="1 2">
    <name type="scientific">Riemerella columbipharyngis</name>
    <dbReference type="NCBI Taxonomy" id="1071918"/>
    <lineage>
        <taxon>Bacteria</taxon>
        <taxon>Pseudomonadati</taxon>
        <taxon>Bacteroidota</taxon>
        <taxon>Flavobacteriia</taxon>
        <taxon>Flavobacteriales</taxon>
        <taxon>Weeksellaceae</taxon>
        <taxon>Riemerella</taxon>
    </lineage>
</organism>
<protein>
    <submittedName>
        <fullName evidence="1">Predicted nuclease of the RNAse H fold, HicB family</fullName>
    </submittedName>
</protein>
<dbReference type="Gene3D" id="3.30.160.250">
    <property type="match status" value="1"/>
</dbReference>
<dbReference type="InterPro" id="IPR010982">
    <property type="entry name" value="Lambda_DNA-bd_dom_sf"/>
</dbReference>
<reference evidence="1 2" key="1">
    <citation type="submission" date="2016-10" db="EMBL/GenBank/DDBJ databases">
        <authorList>
            <person name="de Groot N.N."/>
        </authorList>
    </citation>
    <scope>NUCLEOTIDE SEQUENCE [LARGE SCALE GENOMIC DNA]</scope>
    <source>
        <strain evidence="1 2">DSM 24015</strain>
    </source>
</reference>
<dbReference type="AlphaFoldDB" id="A0A1G7F2D0"/>
<dbReference type="RefSeq" id="WP_092737672.1">
    <property type="nucleotide sequence ID" value="NZ_FNAS01000018.1"/>
</dbReference>
<dbReference type="EMBL" id="FNAS01000018">
    <property type="protein sequence ID" value="SDE69725.1"/>
    <property type="molecule type" value="Genomic_DNA"/>
</dbReference>
<dbReference type="GO" id="GO:0003677">
    <property type="term" value="F:DNA binding"/>
    <property type="evidence" value="ECO:0007669"/>
    <property type="project" value="InterPro"/>
</dbReference>
<evidence type="ECO:0000313" key="2">
    <source>
        <dbReference type="Proteomes" id="UP000198517"/>
    </source>
</evidence>
<sequence length="135" mass="15284">MSKEIVVFVEKHEDGIYWGTSQNFEGVVSSFGQSFEELKANFEEAFADNIDLAKEFEEPYAQDYEDVKFIYKMDISSIFNLIKEIKVSAIAKKAGINESLVRQYKTGKAAASLEQTLKIQNAIHALGHELLSLRI</sequence>
<dbReference type="OrthoDB" id="676274at2"/>
<proteinExistence type="predicted"/>
<evidence type="ECO:0000313" key="1">
    <source>
        <dbReference type="EMBL" id="SDE69725.1"/>
    </source>
</evidence>